<dbReference type="SUPFAM" id="SSF81606">
    <property type="entry name" value="PP2C-like"/>
    <property type="match status" value="1"/>
</dbReference>
<keyword evidence="4" id="KW-0067">ATP-binding</keyword>
<dbReference type="Gene3D" id="1.10.510.10">
    <property type="entry name" value="Transferase(Phosphotransferase) domain 1"/>
    <property type="match status" value="1"/>
</dbReference>
<evidence type="ECO:0000256" key="4">
    <source>
        <dbReference type="ARBA" id="ARBA00022840"/>
    </source>
</evidence>
<protein>
    <submittedName>
        <fullName evidence="8">Protein kinase</fullName>
    </submittedName>
</protein>
<dbReference type="PROSITE" id="PS51746">
    <property type="entry name" value="PPM_2"/>
    <property type="match status" value="1"/>
</dbReference>
<dbReference type="Gene3D" id="3.60.40.10">
    <property type="entry name" value="PPM-type phosphatase domain"/>
    <property type="match status" value="1"/>
</dbReference>
<evidence type="ECO:0000256" key="5">
    <source>
        <dbReference type="SAM" id="Phobius"/>
    </source>
</evidence>
<evidence type="ECO:0000313" key="8">
    <source>
        <dbReference type="EMBL" id="GGI92047.1"/>
    </source>
</evidence>
<dbReference type="InterPro" id="IPR036457">
    <property type="entry name" value="PPM-type-like_dom_sf"/>
</dbReference>
<evidence type="ECO:0000313" key="9">
    <source>
        <dbReference type="Proteomes" id="UP000633263"/>
    </source>
</evidence>
<dbReference type="InterPro" id="IPR001932">
    <property type="entry name" value="PPM-type_phosphatase-like_dom"/>
</dbReference>
<keyword evidence="5" id="KW-0472">Membrane</keyword>
<dbReference type="Proteomes" id="UP000633263">
    <property type="component" value="Unassembled WGS sequence"/>
</dbReference>
<dbReference type="Pfam" id="PF00069">
    <property type="entry name" value="Pkinase"/>
    <property type="match status" value="1"/>
</dbReference>
<dbReference type="CDD" id="cd14014">
    <property type="entry name" value="STKc_PknB_like"/>
    <property type="match status" value="1"/>
</dbReference>
<evidence type="ECO:0000256" key="3">
    <source>
        <dbReference type="ARBA" id="ARBA00022777"/>
    </source>
</evidence>
<reference evidence="9" key="1">
    <citation type="journal article" date="2019" name="Int. J. Syst. Evol. Microbiol.">
        <title>The Global Catalogue of Microorganisms (GCM) 10K type strain sequencing project: providing services to taxonomists for standard genome sequencing and annotation.</title>
        <authorList>
            <consortium name="The Broad Institute Genomics Platform"/>
            <consortium name="The Broad Institute Genome Sequencing Center for Infectious Disease"/>
            <person name="Wu L."/>
            <person name="Ma J."/>
        </authorList>
    </citation>
    <scope>NUCLEOTIDE SEQUENCE [LARGE SCALE GENOMIC DNA]</scope>
    <source>
        <strain evidence="9">JCM 11590</strain>
    </source>
</reference>
<dbReference type="CDD" id="cd00143">
    <property type="entry name" value="PP2Cc"/>
    <property type="match status" value="1"/>
</dbReference>
<feature type="transmembrane region" description="Helical" evidence="5">
    <location>
        <begin position="565"/>
        <end position="583"/>
    </location>
</feature>
<dbReference type="EMBL" id="BMNN01000001">
    <property type="protein sequence ID" value="GGI92047.1"/>
    <property type="molecule type" value="Genomic_DNA"/>
</dbReference>
<comment type="caution">
    <text evidence="8">The sequence shown here is derived from an EMBL/GenBank/DDBJ whole genome shotgun (WGS) entry which is preliminary data.</text>
</comment>
<evidence type="ECO:0000256" key="1">
    <source>
        <dbReference type="ARBA" id="ARBA00022679"/>
    </source>
</evidence>
<feature type="domain" description="PPM-type phosphatase" evidence="7">
    <location>
        <begin position="20"/>
        <end position="251"/>
    </location>
</feature>
<dbReference type="PANTHER" id="PTHR43289">
    <property type="entry name" value="MITOGEN-ACTIVATED PROTEIN KINASE KINASE KINASE 20-RELATED"/>
    <property type="match status" value="1"/>
</dbReference>
<dbReference type="Gene3D" id="3.30.200.20">
    <property type="entry name" value="Phosphorylase Kinase, domain 1"/>
    <property type="match status" value="1"/>
</dbReference>
<keyword evidence="3 8" id="KW-0418">Kinase</keyword>
<evidence type="ECO:0000256" key="2">
    <source>
        <dbReference type="ARBA" id="ARBA00022741"/>
    </source>
</evidence>
<keyword evidence="2" id="KW-0547">Nucleotide-binding</keyword>
<name>A0ABQ2CLY8_9GAMM</name>
<dbReference type="InterPro" id="IPR008266">
    <property type="entry name" value="Tyr_kinase_AS"/>
</dbReference>
<keyword evidence="1" id="KW-0808">Transferase</keyword>
<keyword evidence="9" id="KW-1185">Reference proteome</keyword>
<keyword evidence="5" id="KW-0812">Transmembrane</keyword>
<dbReference type="InterPro" id="IPR011009">
    <property type="entry name" value="Kinase-like_dom_sf"/>
</dbReference>
<sequence length="586" mass="64547">MSADAGCRIGPGARQTLQITLGQASDRGRKPLNQDFHGARVPGQPQLAMKGVALALADGISTSSVSHIASQIAVGGFLEDYYSTPEAWSVRKSAQRVLGATSAWLYSQSRQSEYRYDSERGYVCTFSALIIKSTTAYLFHVGDSRIYRLQDGQLEQLTRDHQLRAGADTRYLARALGISQHLEIDHLQLPVEQGDLFMLATDGLYEFVAAADVCALLAVGGDDLDQVCQDLVQLALRRGSTDNLTVQLLRIDSLPPPAAMELSQHLQSLPPAPLLQSRMVFDGYRIERELHASSRSHVYLATDIESGEAVVLKVPSIDQREDQSYLERLMLEEWIARRVQNPHVLPAPAQTRPRHYLYTVSRFVEGQTLQQWSLDNPLPPLQKVRDIVEQISRGLNAFHRLDMLHQDLRPQNILINHAGTVTLIDFGSVAVAGLAEMAPPANGPILGTRQYTAPEYFLGRAGTPASDLFSLAVITYQLLTGQLPYGTAVSQATSRAAQLRLTYRSVSHYRQDLPPWLDEVLKKALQPDPDKRHGALSEFVFALGQPAHPGAAGVPASLMERNPVAVWQGVSLLLLVLLMLAVLRLP</sequence>
<dbReference type="RefSeq" id="WP_188635065.1">
    <property type="nucleotide sequence ID" value="NZ_BMNN01000001.1"/>
</dbReference>
<organism evidence="8 9">
    <name type="scientific">Halopseudomonas pertucinogena</name>
    <dbReference type="NCBI Taxonomy" id="86175"/>
    <lineage>
        <taxon>Bacteria</taxon>
        <taxon>Pseudomonadati</taxon>
        <taxon>Pseudomonadota</taxon>
        <taxon>Gammaproteobacteria</taxon>
        <taxon>Pseudomonadales</taxon>
        <taxon>Pseudomonadaceae</taxon>
        <taxon>Halopseudomonas</taxon>
    </lineage>
</organism>
<dbReference type="SMART" id="SM00331">
    <property type="entry name" value="PP2C_SIG"/>
    <property type="match status" value="1"/>
</dbReference>
<evidence type="ECO:0000259" key="7">
    <source>
        <dbReference type="PROSITE" id="PS51746"/>
    </source>
</evidence>
<evidence type="ECO:0000259" key="6">
    <source>
        <dbReference type="PROSITE" id="PS50011"/>
    </source>
</evidence>
<feature type="domain" description="Protein kinase" evidence="6">
    <location>
        <begin position="284"/>
        <end position="551"/>
    </location>
</feature>
<dbReference type="SMART" id="SM00332">
    <property type="entry name" value="PP2Cc"/>
    <property type="match status" value="1"/>
</dbReference>
<gene>
    <name evidence="8" type="ORF">GCM10009083_05700</name>
</gene>
<dbReference type="PROSITE" id="PS00109">
    <property type="entry name" value="PROTEIN_KINASE_TYR"/>
    <property type="match status" value="1"/>
</dbReference>
<accession>A0ABQ2CLY8</accession>
<dbReference type="PROSITE" id="PS50011">
    <property type="entry name" value="PROTEIN_KINASE_DOM"/>
    <property type="match status" value="1"/>
</dbReference>
<dbReference type="SUPFAM" id="SSF56112">
    <property type="entry name" value="Protein kinase-like (PK-like)"/>
    <property type="match status" value="1"/>
</dbReference>
<keyword evidence="5" id="KW-1133">Transmembrane helix</keyword>
<dbReference type="GO" id="GO:0016301">
    <property type="term" value="F:kinase activity"/>
    <property type="evidence" value="ECO:0007669"/>
    <property type="project" value="UniProtKB-KW"/>
</dbReference>
<dbReference type="Pfam" id="PF13672">
    <property type="entry name" value="PP2C_2"/>
    <property type="match status" value="1"/>
</dbReference>
<proteinExistence type="predicted"/>
<dbReference type="PANTHER" id="PTHR43289:SF6">
    <property type="entry name" value="SERINE_THREONINE-PROTEIN KINASE NEKL-3"/>
    <property type="match status" value="1"/>
</dbReference>
<dbReference type="InterPro" id="IPR000719">
    <property type="entry name" value="Prot_kinase_dom"/>
</dbReference>